<dbReference type="Pfam" id="PF26514">
    <property type="entry name" value="DUF8173"/>
    <property type="match status" value="1"/>
</dbReference>
<dbReference type="InterPro" id="IPR058486">
    <property type="entry name" value="DUF8173"/>
</dbReference>
<keyword evidence="1" id="KW-0472">Membrane</keyword>
<keyword evidence="1" id="KW-1133">Transmembrane helix</keyword>
<comment type="caution">
    <text evidence="3">The sequence shown here is derived from an EMBL/GenBank/DDBJ whole genome shotgun (WGS) entry which is preliminary data.</text>
</comment>
<feature type="transmembrane region" description="Helical" evidence="1">
    <location>
        <begin position="100"/>
        <end position="119"/>
    </location>
</feature>
<evidence type="ECO:0000256" key="1">
    <source>
        <dbReference type="SAM" id="Phobius"/>
    </source>
</evidence>
<reference evidence="3" key="1">
    <citation type="submission" date="2019-09" db="EMBL/GenBank/DDBJ databases">
        <title>Genomic analysis of Haloferax sp. CBA1149.</title>
        <authorList>
            <person name="Roh S.W."/>
        </authorList>
    </citation>
    <scope>NUCLEOTIDE SEQUENCE</scope>
    <source>
        <strain evidence="3">CBA1149</strain>
    </source>
</reference>
<feature type="transmembrane region" description="Helical" evidence="1">
    <location>
        <begin position="26"/>
        <end position="50"/>
    </location>
</feature>
<evidence type="ECO:0000313" key="3">
    <source>
        <dbReference type="EMBL" id="KAB1188765.1"/>
    </source>
</evidence>
<dbReference type="AlphaFoldDB" id="A0A643K6N9"/>
<feature type="transmembrane region" description="Helical" evidence="1">
    <location>
        <begin position="139"/>
        <end position="171"/>
    </location>
</feature>
<evidence type="ECO:0000259" key="2">
    <source>
        <dbReference type="Pfam" id="PF26514"/>
    </source>
</evidence>
<organism evidence="3">
    <name type="scientific">Haloferax sp. CBA1149</name>
    <dbReference type="NCBI Taxonomy" id="2650753"/>
    <lineage>
        <taxon>Archaea</taxon>
        <taxon>Methanobacteriati</taxon>
        <taxon>Methanobacteriota</taxon>
        <taxon>Stenosarchaea group</taxon>
        <taxon>Halobacteria</taxon>
        <taxon>Halobacteriales</taxon>
        <taxon>Haloferacaceae</taxon>
        <taxon>Haloferax</taxon>
    </lineage>
</organism>
<feature type="domain" description="DUF8173" evidence="2">
    <location>
        <begin position="20"/>
        <end position="174"/>
    </location>
</feature>
<dbReference type="RefSeq" id="WP_151138863.1">
    <property type="nucleotide sequence ID" value="NZ_VZUS01000001.1"/>
</dbReference>
<name>A0A643K6N9_9EURY</name>
<accession>A0A643K6N9</accession>
<proteinExistence type="predicted"/>
<protein>
    <recommendedName>
        <fullName evidence="2">DUF8173 domain-containing protein</fullName>
    </recommendedName>
</protein>
<gene>
    <name evidence="3" type="ORF">Hfx1149_12255</name>
</gene>
<sequence length="176" mass="18526">MDPFTLTVLQQAPITPGADPSAFTRFFGSTISAAGTFVGTLIIGALLIALAPDFTEKVIDTIEDEPIPSFLWGLGIFVAFIVAIILLVITLIGIIVAVPLVILMIFVSLFGGALVFIYVGERLLEAANVETSRWGHLVAGAFVATVLAAIPVIGGVTNFVVNTVGVGAIVYHWRNS</sequence>
<dbReference type="EMBL" id="VZUS01000001">
    <property type="protein sequence ID" value="KAB1188765.1"/>
    <property type="molecule type" value="Genomic_DNA"/>
</dbReference>
<feature type="transmembrane region" description="Helical" evidence="1">
    <location>
        <begin position="70"/>
        <end position="93"/>
    </location>
</feature>
<keyword evidence="1" id="KW-0812">Transmembrane</keyword>